<dbReference type="Proteomes" id="UP000222056">
    <property type="component" value="Unassembled WGS sequence"/>
</dbReference>
<protein>
    <submittedName>
        <fullName evidence="3">Virulence factor Mce family protein</fullName>
    </submittedName>
</protein>
<keyword evidence="4" id="KW-1185">Reference proteome</keyword>
<dbReference type="InterPro" id="IPR052336">
    <property type="entry name" value="MlaD_Phospholipid_Transporter"/>
</dbReference>
<accession>A0A1H6FL17</accession>
<sequence length="525" mass="56897">MSPKPKKRSALRWGGGSPLRAGVLALTVIALASWFGFTRDNPFARPFVLRAVFADAANLQPRSPVRIAGVDVGKVTKIEPLDSERGGAIVTMELSRRALPIHQDARIKIRSRIFLEGNFFVDLQPGSPSAPELASGDTVPMSQTAAPVQFVRVLELFQRDVRADLKTLLRELSVGLERGAAGFREGARFWESAYRFSALANDATLGFEPRRDLPRVLRAQQRAFAAVAADANALRGLIDNLERTASALAAERDPLARSLPALRDTLRQAMPTLRELNASLPTLRVFAREALPGVQSAPPALRVGTPFLAQLRLALRQNEIGALATAVRASAPALVRLNNLSVPLAEQGRSLSRCVNRVLVPFVRTPIPNPDEPGNNNQLVRYQLQRGFPGLAGESRLSDGNNQMFNTMAVLPPLMVRPGPSLNPTQPPPYRPDVPCETQEPPNLHAPGGPASAFNVRGSAGQAALRRQAAARRALNRGALLRAARAFRRFDQLMSEARAQIARLDARAAARSSGRGRQRAKGGAR</sequence>
<gene>
    <name evidence="3" type="ORF">SAMN02745716_0342</name>
</gene>
<evidence type="ECO:0000259" key="2">
    <source>
        <dbReference type="Pfam" id="PF02470"/>
    </source>
</evidence>
<proteinExistence type="predicted"/>
<dbReference type="EMBL" id="FNWJ01000001">
    <property type="protein sequence ID" value="SEH10484.1"/>
    <property type="molecule type" value="Genomic_DNA"/>
</dbReference>
<keyword evidence="1" id="KW-1133">Transmembrane helix</keyword>
<dbReference type="AlphaFoldDB" id="A0A1H6FL17"/>
<dbReference type="STRING" id="29539.SAMN02745716_0342"/>
<dbReference type="RefSeq" id="WP_177169243.1">
    <property type="nucleotide sequence ID" value="NZ_FNWJ01000001.1"/>
</dbReference>
<feature type="transmembrane region" description="Helical" evidence="1">
    <location>
        <begin position="21"/>
        <end position="37"/>
    </location>
</feature>
<name>A0A1H6FL17_THEAL</name>
<evidence type="ECO:0000256" key="1">
    <source>
        <dbReference type="SAM" id="Phobius"/>
    </source>
</evidence>
<dbReference type="Pfam" id="PF02470">
    <property type="entry name" value="MlaD"/>
    <property type="match status" value="1"/>
</dbReference>
<dbReference type="PANTHER" id="PTHR33371">
    <property type="entry name" value="INTERMEMBRANE PHOSPHOLIPID TRANSPORT SYSTEM BINDING PROTEIN MLAD-RELATED"/>
    <property type="match status" value="1"/>
</dbReference>
<keyword evidence="1" id="KW-0472">Membrane</keyword>
<keyword evidence="1" id="KW-0812">Transmembrane</keyword>
<reference evidence="4" key="1">
    <citation type="submission" date="2016-10" db="EMBL/GenBank/DDBJ databases">
        <authorList>
            <person name="Varghese N."/>
            <person name="Submissions S."/>
        </authorList>
    </citation>
    <scope>NUCLEOTIDE SEQUENCE [LARGE SCALE GENOMIC DNA]</scope>
    <source>
        <strain evidence="4">ATCC 35263</strain>
    </source>
</reference>
<dbReference type="PANTHER" id="PTHR33371:SF4">
    <property type="entry name" value="INTERMEMBRANE PHOSPHOLIPID TRANSPORT SYSTEM BINDING PROTEIN MLAD"/>
    <property type="match status" value="1"/>
</dbReference>
<organism evidence="3 4">
    <name type="scientific">Thermoleophilum album</name>
    <dbReference type="NCBI Taxonomy" id="29539"/>
    <lineage>
        <taxon>Bacteria</taxon>
        <taxon>Bacillati</taxon>
        <taxon>Actinomycetota</taxon>
        <taxon>Thermoleophilia</taxon>
        <taxon>Thermoleophilales</taxon>
        <taxon>Thermoleophilaceae</taxon>
        <taxon>Thermoleophilum</taxon>
    </lineage>
</organism>
<evidence type="ECO:0000313" key="4">
    <source>
        <dbReference type="Proteomes" id="UP000222056"/>
    </source>
</evidence>
<evidence type="ECO:0000313" key="3">
    <source>
        <dbReference type="EMBL" id="SEH10484.1"/>
    </source>
</evidence>
<feature type="domain" description="Mce/MlaD" evidence="2">
    <location>
        <begin position="49"/>
        <end position="126"/>
    </location>
</feature>
<dbReference type="InterPro" id="IPR003399">
    <property type="entry name" value="Mce/MlaD"/>
</dbReference>